<dbReference type="eggNOG" id="KOG1836">
    <property type="taxonomic scope" value="Eukaryota"/>
</dbReference>
<evidence type="ECO:0000313" key="4">
    <source>
        <dbReference type="Proteomes" id="UP000001542"/>
    </source>
</evidence>
<dbReference type="SMR" id="A2DEW4"/>
<dbReference type="STRING" id="5722.A2DEW4"/>
<evidence type="ECO:0000313" key="3">
    <source>
        <dbReference type="EMBL" id="EAY20956.1"/>
    </source>
</evidence>
<protein>
    <submittedName>
        <fullName evidence="3">Uncharacterized protein</fullName>
    </submittedName>
</protein>
<feature type="coiled-coil region" evidence="1">
    <location>
        <begin position="381"/>
        <end position="490"/>
    </location>
</feature>
<reference evidence="3" key="1">
    <citation type="submission" date="2006-10" db="EMBL/GenBank/DDBJ databases">
        <authorList>
            <person name="Amadeo P."/>
            <person name="Zhao Q."/>
            <person name="Wortman J."/>
            <person name="Fraser-Liggett C."/>
            <person name="Carlton J."/>
        </authorList>
    </citation>
    <scope>NUCLEOTIDE SEQUENCE</scope>
    <source>
        <strain evidence="3">G3</strain>
    </source>
</reference>
<feature type="region of interest" description="Disordered" evidence="2">
    <location>
        <begin position="1"/>
        <end position="24"/>
    </location>
</feature>
<feature type="coiled-coil region" evidence="1">
    <location>
        <begin position="570"/>
        <end position="604"/>
    </location>
</feature>
<keyword evidence="4" id="KW-1185">Reference proteome</keyword>
<dbReference type="InParanoid" id="A2DEW4"/>
<dbReference type="AlphaFoldDB" id="A2DEW4"/>
<dbReference type="VEuPathDB" id="TrichDB:TVAGG3_0530650"/>
<evidence type="ECO:0000256" key="2">
    <source>
        <dbReference type="SAM" id="MobiDB-lite"/>
    </source>
</evidence>
<evidence type="ECO:0000256" key="1">
    <source>
        <dbReference type="SAM" id="Coils"/>
    </source>
</evidence>
<accession>A2DEW4</accession>
<dbReference type="OMA" id="INEWRNW"/>
<organism evidence="3 4">
    <name type="scientific">Trichomonas vaginalis (strain ATCC PRA-98 / G3)</name>
    <dbReference type="NCBI Taxonomy" id="412133"/>
    <lineage>
        <taxon>Eukaryota</taxon>
        <taxon>Metamonada</taxon>
        <taxon>Parabasalia</taxon>
        <taxon>Trichomonadida</taxon>
        <taxon>Trichomonadidae</taxon>
        <taxon>Trichomonas</taxon>
    </lineage>
</organism>
<dbReference type="RefSeq" id="XP_001581942.1">
    <property type="nucleotide sequence ID" value="XM_001581892.1"/>
</dbReference>
<dbReference type="KEGG" id="tva:5466507"/>
<gene>
    <name evidence="3" type="ORF">TVAG_172130</name>
</gene>
<sequence>MIGKNNELQGKHQGNKQKTSDDIISYSTGSVPREKYIDLLSHLDDAISFIRGFCFTGGETIGSDVRSLILSHCIKLSNFLEENMLEIGIENIPREYSIFDARALDTPEKQMNEFLKFASNEDLDMHPIKELFTIFCGIVNVNNMLLNYNKKLESQIENFKKNTVPISRLKTLNDEYFEVVQQNASNQVKIEKLEAAIKEITGKPEIFYESIIDDAKTKTELNETAFNALKKQNEDLIKTLEEYKQTTTQSIESLTDTLNTCKASLDEEVQQHSQDVDKLTKEKESLQDKIKFLGSELQVAKTALLDLSKKLKEKFAKYKEAIKAQKDTCSMLDAIQNRTNTLIKENECLADKCLNYQAENKAFKEQVDQLIVLETRLRNSREKFKERLHKSQKELEEMTKQKSETEEALNSRVKTVIDNAKEESRDLVSENSNLKAEIENLKKSLEASKQEASEAKVAEKTANMKIAKIQKNAEDEKQALQAKSDSLIQSIKSQAEKQVSDSAKQVEDTRKLLLKLCEMSPSSTENVENLCNALESKHTFYTIQKKILLDATKIRDKYDIKYPESIEDYVDNLKKTIEKEEKEAEELKKSNESSNSQIEFLKEELEKRQGSDVIINEWRNWSNKMQAEISGQPLTDGSDRAARTVLSEAIKAGRGNYTVVSKISLLRDEKIIMNKFEKNELSNSNKNGLSVKAVNTALRFMKRLQTTSGHCPPSDFLHFV</sequence>
<proteinExistence type="predicted"/>
<feature type="coiled-coil region" evidence="1">
    <location>
        <begin position="226"/>
        <end position="328"/>
    </location>
</feature>
<name>A2DEW4_TRIV3</name>
<keyword evidence="1" id="KW-0175">Coiled coil</keyword>
<dbReference type="VEuPathDB" id="TrichDB:TVAG_172130"/>
<dbReference type="OrthoDB" id="10667533at2759"/>
<dbReference type="EMBL" id="DS113193">
    <property type="protein sequence ID" value="EAY20956.1"/>
    <property type="molecule type" value="Genomic_DNA"/>
</dbReference>
<dbReference type="Proteomes" id="UP000001542">
    <property type="component" value="Unassembled WGS sequence"/>
</dbReference>
<reference evidence="3" key="2">
    <citation type="journal article" date="2007" name="Science">
        <title>Draft genome sequence of the sexually transmitted pathogen Trichomonas vaginalis.</title>
        <authorList>
            <person name="Carlton J.M."/>
            <person name="Hirt R.P."/>
            <person name="Silva J.C."/>
            <person name="Delcher A.L."/>
            <person name="Schatz M."/>
            <person name="Zhao Q."/>
            <person name="Wortman J.R."/>
            <person name="Bidwell S.L."/>
            <person name="Alsmark U.C.M."/>
            <person name="Besteiro S."/>
            <person name="Sicheritz-Ponten T."/>
            <person name="Noel C.J."/>
            <person name="Dacks J.B."/>
            <person name="Foster P.G."/>
            <person name="Simillion C."/>
            <person name="Van de Peer Y."/>
            <person name="Miranda-Saavedra D."/>
            <person name="Barton G.J."/>
            <person name="Westrop G.D."/>
            <person name="Mueller S."/>
            <person name="Dessi D."/>
            <person name="Fiori P.L."/>
            <person name="Ren Q."/>
            <person name="Paulsen I."/>
            <person name="Zhang H."/>
            <person name="Bastida-Corcuera F.D."/>
            <person name="Simoes-Barbosa A."/>
            <person name="Brown M.T."/>
            <person name="Hayes R.D."/>
            <person name="Mukherjee M."/>
            <person name="Okumura C.Y."/>
            <person name="Schneider R."/>
            <person name="Smith A.J."/>
            <person name="Vanacova S."/>
            <person name="Villalvazo M."/>
            <person name="Haas B.J."/>
            <person name="Pertea M."/>
            <person name="Feldblyum T.V."/>
            <person name="Utterback T.R."/>
            <person name="Shu C.L."/>
            <person name="Osoegawa K."/>
            <person name="de Jong P.J."/>
            <person name="Hrdy I."/>
            <person name="Horvathova L."/>
            <person name="Zubacova Z."/>
            <person name="Dolezal P."/>
            <person name="Malik S.B."/>
            <person name="Logsdon J.M. Jr."/>
            <person name="Henze K."/>
            <person name="Gupta A."/>
            <person name="Wang C.C."/>
            <person name="Dunne R.L."/>
            <person name="Upcroft J.A."/>
            <person name="Upcroft P."/>
            <person name="White O."/>
            <person name="Salzberg S.L."/>
            <person name="Tang P."/>
            <person name="Chiu C.-H."/>
            <person name="Lee Y.-S."/>
            <person name="Embley T.M."/>
            <person name="Coombs G.H."/>
            <person name="Mottram J.C."/>
            <person name="Tachezy J."/>
            <person name="Fraser-Liggett C.M."/>
            <person name="Johnson P.J."/>
        </authorList>
    </citation>
    <scope>NUCLEOTIDE SEQUENCE [LARGE SCALE GENOMIC DNA]</scope>
    <source>
        <strain evidence="3">G3</strain>
    </source>
</reference>